<evidence type="ECO:0000313" key="7">
    <source>
        <dbReference type="Proteomes" id="UP000559182"/>
    </source>
</evidence>
<keyword evidence="2 6" id="KW-0238">DNA-binding</keyword>
<dbReference type="SUPFAM" id="SSF46785">
    <property type="entry name" value="Winged helix' DNA-binding domain"/>
    <property type="match status" value="1"/>
</dbReference>
<proteinExistence type="predicted"/>
<dbReference type="Pfam" id="PF01614">
    <property type="entry name" value="IclR_C"/>
    <property type="match status" value="1"/>
</dbReference>
<evidence type="ECO:0000256" key="3">
    <source>
        <dbReference type="ARBA" id="ARBA00023163"/>
    </source>
</evidence>
<dbReference type="InterPro" id="IPR036388">
    <property type="entry name" value="WH-like_DNA-bd_sf"/>
</dbReference>
<evidence type="ECO:0000259" key="4">
    <source>
        <dbReference type="PROSITE" id="PS51077"/>
    </source>
</evidence>
<dbReference type="SMART" id="SM00346">
    <property type="entry name" value="HTH_ICLR"/>
    <property type="match status" value="1"/>
</dbReference>
<dbReference type="GO" id="GO:0003700">
    <property type="term" value="F:DNA-binding transcription factor activity"/>
    <property type="evidence" value="ECO:0007669"/>
    <property type="project" value="TreeGrafter"/>
</dbReference>
<evidence type="ECO:0000256" key="2">
    <source>
        <dbReference type="ARBA" id="ARBA00023125"/>
    </source>
</evidence>
<evidence type="ECO:0000256" key="1">
    <source>
        <dbReference type="ARBA" id="ARBA00023015"/>
    </source>
</evidence>
<dbReference type="InterPro" id="IPR014757">
    <property type="entry name" value="Tscrpt_reg_IclR_C"/>
</dbReference>
<sequence>MKPPPPSGTAEGTQPPYLIESIDNGSRILLMLQDRPTIRAAEVARELGVARSTAHRMVSTLVHRGMLRQNPADKSYSAGFALVKLGLAVMGAGDLKAEVQPYLDRLTAITGETAQFLVREDDEVLFVSGSESPQVVRAGVRIGTRMPAHVTASGRCLLALTSEDRLKQLYPSQRLHGGTDTAIRTRKALFDDLQQVRSDGFAVNDAASEAALISVAMPLLDSHDMAQGAISVSGPAERMRDKVEAVRTDLAAVVGDLETTLFRRSVSHPADPDGPA</sequence>
<comment type="caution">
    <text evidence="6">The sequence shown here is derived from an EMBL/GenBank/DDBJ whole genome shotgun (WGS) entry which is preliminary data.</text>
</comment>
<dbReference type="SUPFAM" id="SSF55781">
    <property type="entry name" value="GAF domain-like"/>
    <property type="match status" value="1"/>
</dbReference>
<protein>
    <submittedName>
        <fullName evidence="6">DNA-binding IclR family transcriptional regulator</fullName>
    </submittedName>
</protein>
<dbReference type="InterPro" id="IPR050707">
    <property type="entry name" value="HTH_MetabolicPath_Reg"/>
</dbReference>
<dbReference type="GO" id="GO:0045892">
    <property type="term" value="P:negative regulation of DNA-templated transcription"/>
    <property type="evidence" value="ECO:0007669"/>
    <property type="project" value="TreeGrafter"/>
</dbReference>
<dbReference type="InterPro" id="IPR036390">
    <property type="entry name" value="WH_DNA-bd_sf"/>
</dbReference>
<gene>
    <name evidence="6" type="ORF">FHU39_003846</name>
</gene>
<dbReference type="RefSeq" id="WP_183322246.1">
    <property type="nucleotide sequence ID" value="NZ_JACHVQ010000003.1"/>
</dbReference>
<dbReference type="PANTHER" id="PTHR30136">
    <property type="entry name" value="HELIX-TURN-HELIX TRANSCRIPTIONAL REGULATOR, ICLR FAMILY"/>
    <property type="match status" value="1"/>
</dbReference>
<accession>A0A839NF99</accession>
<evidence type="ECO:0000313" key="6">
    <source>
        <dbReference type="EMBL" id="MBB2893815.1"/>
    </source>
</evidence>
<organism evidence="6 7">
    <name type="scientific">Flexivirga oryzae</name>
    <dbReference type="NCBI Taxonomy" id="1794944"/>
    <lineage>
        <taxon>Bacteria</taxon>
        <taxon>Bacillati</taxon>
        <taxon>Actinomycetota</taxon>
        <taxon>Actinomycetes</taxon>
        <taxon>Micrococcales</taxon>
        <taxon>Dermacoccaceae</taxon>
        <taxon>Flexivirga</taxon>
    </lineage>
</organism>
<dbReference type="PANTHER" id="PTHR30136:SF24">
    <property type="entry name" value="HTH-TYPE TRANSCRIPTIONAL REPRESSOR ALLR"/>
    <property type="match status" value="1"/>
</dbReference>
<dbReference type="Pfam" id="PF09339">
    <property type="entry name" value="HTH_IclR"/>
    <property type="match status" value="1"/>
</dbReference>
<keyword evidence="7" id="KW-1185">Reference proteome</keyword>
<dbReference type="PROSITE" id="PS51078">
    <property type="entry name" value="ICLR_ED"/>
    <property type="match status" value="1"/>
</dbReference>
<dbReference type="InterPro" id="IPR029016">
    <property type="entry name" value="GAF-like_dom_sf"/>
</dbReference>
<name>A0A839NF99_9MICO</name>
<dbReference type="EMBL" id="JACHVQ010000003">
    <property type="protein sequence ID" value="MBB2893815.1"/>
    <property type="molecule type" value="Genomic_DNA"/>
</dbReference>
<keyword evidence="1" id="KW-0805">Transcription regulation</keyword>
<dbReference type="PROSITE" id="PS51077">
    <property type="entry name" value="HTH_ICLR"/>
    <property type="match status" value="1"/>
</dbReference>
<dbReference type="AlphaFoldDB" id="A0A839NF99"/>
<keyword evidence="3" id="KW-0804">Transcription</keyword>
<dbReference type="Proteomes" id="UP000559182">
    <property type="component" value="Unassembled WGS sequence"/>
</dbReference>
<dbReference type="InterPro" id="IPR005471">
    <property type="entry name" value="Tscrpt_reg_IclR_N"/>
</dbReference>
<dbReference type="Gene3D" id="1.10.10.10">
    <property type="entry name" value="Winged helix-like DNA-binding domain superfamily/Winged helix DNA-binding domain"/>
    <property type="match status" value="1"/>
</dbReference>
<evidence type="ECO:0000259" key="5">
    <source>
        <dbReference type="PROSITE" id="PS51078"/>
    </source>
</evidence>
<dbReference type="GO" id="GO:0003677">
    <property type="term" value="F:DNA binding"/>
    <property type="evidence" value="ECO:0007669"/>
    <property type="project" value="UniProtKB-KW"/>
</dbReference>
<feature type="domain" description="IclR-ED" evidence="5">
    <location>
        <begin position="81"/>
        <end position="267"/>
    </location>
</feature>
<reference evidence="6 7" key="1">
    <citation type="submission" date="2020-08" db="EMBL/GenBank/DDBJ databases">
        <title>Sequencing the genomes of 1000 actinobacteria strains.</title>
        <authorList>
            <person name="Klenk H.-P."/>
        </authorList>
    </citation>
    <scope>NUCLEOTIDE SEQUENCE [LARGE SCALE GENOMIC DNA]</scope>
    <source>
        <strain evidence="6 7">DSM 105369</strain>
    </source>
</reference>
<feature type="domain" description="HTH iclR-type" evidence="4">
    <location>
        <begin position="19"/>
        <end position="80"/>
    </location>
</feature>
<dbReference type="Gene3D" id="3.30.450.40">
    <property type="match status" value="1"/>
</dbReference>